<reference evidence="2" key="1">
    <citation type="journal article" date="2019" name="Int. J. Syst. Evol. Microbiol.">
        <title>The Global Catalogue of Microorganisms (GCM) 10K type strain sequencing project: providing services to taxonomists for standard genome sequencing and annotation.</title>
        <authorList>
            <consortium name="The Broad Institute Genomics Platform"/>
            <consortium name="The Broad Institute Genome Sequencing Center for Infectious Disease"/>
            <person name="Wu L."/>
            <person name="Ma J."/>
        </authorList>
    </citation>
    <scope>NUCLEOTIDE SEQUENCE [LARGE SCALE GENOMIC DNA]</scope>
    <source>
        <strain evidence="2">CGMCC 1.15342</strain>
    </source>
</reference>
<gene>
    <name evidence="1" type="ORF">GCM10011386_47770</name>
</gene>
<accession>A0ABQ1N2W4</accession>
<sequence>MGEDTPCTGLSNVPYKILVYTDSVGCTSCRLNLTVWKAYMKEVDTFAPGKVDFLFYFQPKNRKELEYLLKREGLEHTVFIDEKGEISRINDFPKGMEYQSFLLDRENKVLSIGNPVLNPKMWEIYKQVITSSNTP</sequence>
<name>A0ABQ1N2W4_9SPHI</name>
<keyword evidence="2" id="KW-1185">Reference proteome</keyword>
<evidence type="ECO:0000313" key="2">
    <source>
        <dbReference type="Proteomes" id="UP000597338"/>
    </source>
</evidence>
<protein>
    <recommendedName>
        <fullName evidence="3">AhpC/TSA family protein</fullName>
    </recommendedName>
</protein>
<evidence type="ECO:0008006" key="3">
    <source>
        <dbReference type="Google" id="ProtNLM"/>
    </source>
</evidence>
<dbReference type="EMBL" id="BMIK01000037">
    <property type="protein sequence ID" value="GGC49939.1"/>
    <property type="molecule type" value="Genomic_DNA"/>
</dbReference>
<organism evidence="1 2">
    <name type="scientific">Parapedobacter defluvii</name>
    <dbReference type="NCBI Taxonomy" id="2045106"/>
    <lineage>
        <taxon>Bacteria</taxon>
        <taxon>Pseudomonadati</taxon>
        <taxon>Bacteroidota</taxon>
        <taxon>Sphingobacteriia</taxon>
        <taxon>Sphingobacteriales</taxon>
        <taxon>Sphingobacteriaceae</taxon>
        <taxon>Parapedobacter</taxon>
    </lineage>
</organism>
<proteinExistence type="predicted"/>
<comment type="caution">
    <text evidence="1">The sequence shown here is derived from an EMBL/GenBank/DDBJ whole genome shotgun (WGS) entry which is preliminary data.</text>
</comment>
<evidence type="ECO:0000313" key="1">
    <source>
        <dbReference type="EMBL" id="GGC49939.1"/>
    </source>
</evidence>
<dbReference type="Proteomes" id="UP000597338">
    <property type="component" value="Unassembled WGS sequence"/>
</dbReference>